<evidence type="ECO:0000256" key="2">
    <source>
        <dbReference type="ARBA" id="ARBA00001933"/>
    </source>
</evidence>
<gene>
    <name evidence="9" type="ORF">BN963_SGAL_00769</name>
</gene>
<feature type="domain" description="Alanine racemase C-terminal" evidence="8">
    <location>
        <begin position="242"/>
        <end position="367"/>
    </location>
</feature>
<dbReference type="HAMAP" id="MF_01201">
    <property type="entry name" value="Ala_racemase"/>
    <property type="match status" value="1"/>
</dbReference>
<dbReference type="FunFam" id="2.40.37.10:FF:000006">
    <property type="entry name" value="Alanine racemase"/>
    <property type="match status" value="1"/>
</dbReference>
<dbReference type="Gene3D" id="3.20.20.10">
    <property type="entry name" value="Alanine racemase"/>
    <property type="match status" value="1"/>
</dbReference>
<dbReference type="UniPathway" id="UPA00042">
    <property type="reaction ID" value="UER00497"/>
</dbReference>
<dbReference type="Pfam" id="PF00842">
    <property type="entry name" value="Ala_racemase_C"/>
    <property type="match status" value="1"/>
</dbReference>
<dbReference type="PRINTS" id="PR00992">
    <property type="entry name" value="ALARACEMASE"/>
</dbReference>
<evidence type="ECO:0000256" key="1">
    <source>
        <dbReference type="ARBA" id="ARBA00000316"/>
    </source>
</evidence>
<feature type="active site" description="Proton acceptor; specific for L-alanine" evidence="5">
    <location>
        <position position="263"/>
    </location>
</feature>
<dbReference type="Gene3D" id="2.40.37.10">
    <property type="entry name" value="Lyase, Ornithine Decarboxylase, Chain A, domain 1"/>
    <property type="match status" value="1"/>
</dbReference>
<evidence type="ECO:0000256" key="7">
    <source>
        <dbReference type="PIRSR" id="PIRSR600821-52"/>
    </source>
</evidence>
<keyword evidence="3 5" id="KW-0663">Pyridoxal phosphate</keyword>
<dbReference type="Proteomes" id="UP000027584">
    <property type="component" value="Unassembled WGS sequence"/>
</dbReference>
<feature type="binding site" evidence="5 7">
    <location>
        <position position="310"/>
    </location>
    <ligand>
        <name>substrate</name>
    </ligand>
</feature>
<dbReference type="InterPro" id="IPR011079">
    <property type="entry name" value="Ala_racemase_C"/>
</dbReference>
<dbReference type="GO" id="GO:0030632">
    <property type="term" value="P:D-alanine biosynthetic process"/>
    <property type="evidence" value="ECO:0007669"/>
    <property type="project" value="UniProtKB-UniRule"/>
</dbReference>
<dbReference type="SMART" id="SM01005">
    <property type="entry name" value="Ala_racemase_C"/>
    <property type="match status" value="1"/>
</dbReference>
<protein>
    <recommendedName>
        <fullName evidence="5">Alanine racemase</fullName>
        <ecNumber evidence="5">5.1.1.1</ecNumber>
    </recommendedName>
</protein>
<comment type="function">
    <text evidence="5">Catalyzes the interconversion of L-alanine and D-alanine. May also act on other amino acids.</text>
</comment>
<accession>A0A060RGS3</accession>
<dbReference type="EC" id="5.1.1.1" evidence="5"/>
<dbReference type="InterPro" id="IPR029066">
    <property type="entry name" value="PLP-binding_barrel"/>
</dbReference>
<evidence type="ECO:0000259" key="8">
    <source>
        <dbReference type="SMART" id="SM01005"/>
    </source>
</evidence>
<dbReference type="GO" id="GO:0030170">
    <property type="term" value="F:pyridoxal phosphate binding"/>
    <property type="evidence" value="ECO:0007669"/>
    <property type="project" value="UniProtKB-UniRule"/>
</dbReference>
<reference evidence="9 10" key="1">
    <citation type="submission" date="2014-02" db="EMBL/GenBank/DDBJ databases">
        <authorList>
            <person name="Manrique M."/>
        </authorList>
    </citation>
    <scope>NUCLEOTIDE SEQUENCE [LARGE SCALE GENOMIC DNA]</scope>
    <source>
        <strain evidence="9 10">LMG17956</strain>
    </source>
</reference>
<sequence>MISSLHRPTKAVIDLDAICQNIDAVKANIPQDKKAFAVVKANAYGHGATNVAQAIHHLVDGFCVSNIDEALELREAGIEETILILGVIMPDEVALARDYHVTLTVASQEWLDLANEQGISLAGLDVHLKVDSGMGRIGVRSLDEAENVIANLKKAGANVAGIFTHFATADEADDTKFNEQLEFFTNLVNNLSDKPAIVHASNSATSIWHSETIFNLVRLGIVMYGLNPSGTELDLPYPLKPALSLESSLVHVKTIPAGATVGYGATYTAQKEEYIATVPIGYADGWTRDLQGFSVLVDGEFCEIVGRVSMDQITIRLSEKLPIGTKVTLIGQEGDKVISATDLAQKRGTINYEVLCLLSDRIPRVYSK</sequence>
<evidence type="ECO:0000313" key="10">
    <source>
        <dbReference type="Proteomes" id="UP000027584"/>
    </source>
</evidence>
<feature type="binding site" evidence="5 7">
    <location>
        <position position="136"/>
    </location>
    <ligand>
        <name>substrate</name>
    </ligand>
</feature>
<dbReference type="PANTHER" id="PTHR30511:SF0">
    <property type="entry name" value="ALANINE RACEMASE, CATABOLIC-RELATED"/>
    <property type="match status" value="1"/>
</dbReference>
<dbReference type="SUPFAM" id="SSF51419">
    <property type="entry name" value="PLP-binding barrel"/>
    <property type="match status" value="1"/>
</dbReference>
<evidence type="ECO:0000313" key="9">
    <source>
        <dbReference type="EMBL" id="CDO17576.1"/>
    </source>
</evidence>
<dbReference type="NCBIfam" id="TIGR00492">
    <property type="entry name" value="alr"/>
    <property type="match status" value="1"/>
</dbReference>
<dbReference type="EMBL" id="CCBC010000132">
    <property type="protein sequence ID" value="CDO17576.1"/>
    <property type="molecule type" value="Genomic_DNA"/>
</dbReference>
<dbReference type="GO" id="GO:0009252">
    <property type="term" value="P:peptidoglycan biosynthetic process"/>
    <property type="evidence" value="ECO:0007669"/>
    <property type="project" value="TreeGrafter"/>
</dbReference>
<dbReference type="InterPro" id="IPR009006">
    <property type="entry name" value="Ala_racemase/Decarboxylase_C"/>
</dbReference>
<reference evidence="9 10" key="2">
    <citation type="submission" date="2014-05" db="EMBL/GenBank/DDBJ databases">
        <title>Genome sequence of Streptococcus gallolyticus.</title>
        <authorList>
            <person name="Del Campo R."/>
        </authorList>
    </citation>
    <scope>NUCLEOTIDE SEQUENCE [LARGE SCALE GENOMIC DNA]</scope>
    <source>
        <strain evidence="9 10">LMG17956</strain>
    </source>
</reference>
<name>A0A060RGS3_9STRE</name>
<organism evidence="9 10">
    <name type="scientific">Streptococcus gallolyticus</name>
    <dbReference type="NCBI Taxonomy" id="315405"/>
    <lineage>
        <taxon>Bacteria</taxon>
        <taxon>Bacillati</taxon>
        <taxon>Bacillota</taxon>
        <taxon>Bacilli</taxon>
        <taxon>Lactobacillales</taxon>
        <taxon>Streptococcaceae</taxon>
        <taxon>Streptococcus</taxon>
    </lineage>
</organism>
<evidence type="ECO:0000256" key="4">
    <source>
        <dbReference type="ARBA" id="ARBA00023235"/>
    </source>
</evidence>
<dbReference type="SUPFAM" id="SSF50621">
    <property type="entry name" value="Alanine racemase C-terminal domain-like"/>
    <property type="match status" value="1"/>
</dbReference>
<feature type="active site" description="Proton acceptor; specific for D-alanine" evidence="5">
    <location>
        <position position="40"/>
    </location>
</feature>
<comment type="catalytic activity">
    <reaction evidence="1 5">
        <text>L-alanine = D-alanine</text>
        <dbReference type="Rhea" id="RHEA:20249"/>
        <dbReference type="ChEBI" id="CHEBI:57416"/>
        <dbReference type="ChEBI" id="CHEBI:57972"/>
        <dbReference type="EC" id="5.1.1.1"/>
    </reaction>
</comment>
<feature type="modified residue" description="N6-(pyridoxal phosphate)lysine" evidence="5 6">
    <location>
        <position position="40"/>
    </location>
</feature>
<dbReference type="PANTHER" id="PTHR30511">
    <property type="entry name" value="ALANINE RACEMASE"/>
    <property type="match status" value="1"/>
</dbReference>
<dbReference type="GO" id="GO:0005829">
    <property type="term" value="C:cytosol"/>
    <property type="evidence" value="ECO:0007669"/>
    <property type="project" value="TreeGrafter"/>
</dbReference>
<dbReference type="Pfam" id="PF01168">
    <property type="entry name" value="Ala_racemase_N"/>
    <property type="match status" value="1"/>
</dbReference>
<keyword evidence="4 5" id="KW-0413">Isomerase</keyword>
<comment type="pathway">
    <text evidence="5">Amino-acid biosynthesis; D-alanine biosynthesis; D-alanine from L-alanine: step 1/1.</text>
</comment>
<dbReference type="InterPro" id="IPR000821">
    <property type="entry name" value="Ala_racemase"/>
</dbReference>
<evidence type="ECO:0000256" key="5">
    <source>
        <dbReference type="HAMAP-Rule" id="MF_01201"/>
    </source>
</evidence>
<dbReference type="FunFam" id="3.20.20.10:FF:000002">
    <property type="entry name" value="Alanine racemase"/>
    <property type="match status" value="1"/>
</dbReference>
<proteinExistence type="inferred from homology"/>
<evidence type="ECO:0000256" key="3">
    <source>
        <dbReference type="ARBA" id="ARBA00022898"/>
    </source>
</evidence>
<evidence type="ECO:0000256" key="6">
    <source>
        <dbReference type="PIRSR" id="PIRSR600821-50"/>
    </source>
</evidence>
<dbReference type="AlphaFoldDB" id="A0A060RGS3"/>
<comment type="cofactor">
    <cofactor evidence="2 5 6">
        <name>pyridoxal 5'-phosphate</name>
        <dbReference type="ChEBI" id="CHEBI:597326"/>
    </cofactor>
</comment>
<dbReference type="InterPro" id="IPR020622">
    <property type="entry name" value="Ala_racemase_pyridoxalP-BS"/>
</dbReference>
<comment type="caution">
    <text evidence="9">The sequence shown here is derived from an EMBL/GenBank/DDBJ whole genome shotgun (WGS) entry which is preliminary data.</text>
</comment>
<comment type="similarity">
    <text evidence="5">Belongs to the alanine racemase family.</text>
</comment>
<dbReference type="InterPro" id="IPR001608">
    <property type="entry name" value="Ala_racemase_N"/>
</dbReference>
<dbReference type="CDD" id="cd00430">
    <property type="entry name" value="PLPDE_III_AR"/>
    <property type="match status" value="1"/>
</dbReference>
<dbReference type="GO" id="GO:0008784">
    <property type="term" value="F:alanine racemase activity"/>
    <property type="evidence" value="ECO:0007669"/>
    <property type="project" value="UniProtKB-UniRule"/>
</dbReference>
<dbReference type="PROSITE" id="PS00395">
    <property type="entry name" value="ALANINE_RACEMASE"/>
    <property type="match status" value="1"/>
</dbReference>